<protein>
    <submittedName>
        <fullName evidence="1">Uncharacterized protein</fullName>
    </submittedName>
</protein>
<accession>A0A2N9GKA8</accession>
<proteinExistence type="predicted"/>
<dbReference type="EMBL" id="OIVN01002347">
    <property type="protein sequence ID" value="SPD02876.1"/>
    <property type="molecule type" value="Genomic_DNA"/>
</dbReference>
<sequence>MRARRGFGGEELGYGEGWEGLREEAVRLGLAVNLAQLSPQDLTASS</sequence>
<gene>
    <name evidence="1" type="ORF">FSB_LOCUS30758</name>
</gene>
<name>A0A2N9GKA8_FAGSY</name>
<dbReference type="AlphaFoldDB" id="A0A2N9GKA8"/>
<evidence type="ECO:0000313" key="1">
    <source>
        <dbReference type="EMBL" id="SPD02876.1"/>
    </source>
</evidence>
<reference evidence="1" key="1">
    <citation type="submission" date="2018-02" db="EMBL/GenBank/DDBJ databases">
        <authorList>
            <person name="Cohen D.B."/>
            <person name="Kent A.D."/>
        </authorList>
    </citation>
    <scope>NUCLEOTIDE SEQUENCE</scope>
</reference>
<organism evidence="1">
    <name type="scientific">Fagus sylvatica</name>
    <name type="common">Beechnut</name>
    <dbReference type="NCBI Taxonomy" id="28930"/>
    <lineage>
        <taxon>Eukaryota</taxon>
        <taxon>Viridiplantae</taxon>
        <taxon>Streptophyta</taxon>
        <taxon>Embryophyta</taxon>
        <taxon>Tracheophyta</taxon>
        <taxon>Spermatophyta</taxon>
        <taxon>Magnoliopsida</taxon>
        <taxon>eudicotyledons</taxon>
        <taxon>Gunneridae</taxon>
        <taxon>Pentapetalae</taxon>
        <taxon>rosids</taxon>
        <taxon>fabids</taxon>
        <taxon>Fagales</taxon>
        <taxon>Fagaceae</taxon>
        <taxon>Fagus</taxon>
    </lineage>
</organism>